<dbReference type="PANTHER" id="PTHR46118:SF4">
    <property type="entry name" value="PROTEIN ABHD11"/>
    <property type="match status" value="1"/>
</dbReference>
<feature type="domain" description="AB hydrolase-1" evidence="3">
    <location>
        <begin position="98"/>
        <end position="333"/>
    </location>
</feature>
<evidence type="ECO:0000313" key="4">
    <source>
        <dbReference type="EMBL" id="ORY25806.1"/>
    </source>
</evidence>
<evidence type="ECO:0000313" key="5">
    <source>
        <dbReference type="Proteomes" id="UP000193986"/>
    </source>
</evidence>
<dbReference type="STRING" id="71784.A0A1Y2ATI6"/>
<dbReference type="PANTHER" id="PTHR46118">
    <property type="entry name" value="PROTEIN ABHD11"/>
    <property type="match status" value="1"/>
</dbReference>
<evidence type="ECO:0000256" key="2">
    <source>
        <dbReference type="ARBA" id="ARBA00022801"/>
    </source>
</evidence>
<gene>
    <name evidence="4" type="ORF">BCR39DRAFT_542809</name>
</gene>
<dbReference type="OrthoDB" id="8119704at2759"/>
<comment type="similarity">
    <text evidence="1">Belongs to the AB hydrolase superfamily.</text>
</comment>
<dbReference type="FunCoup" id="A0A1Y2ATI6">
    <property type="interactions" value="245"/>
</dbReference>
<dbReference type="Pfam" id="PF00561">
    <property type="entry name" value="Abhydrolase_1"/>
    <property type="match status" value="1"/>
</dbReference>
<dbReference type="FunFam" id="3.40.50.1820:FF:000039">
    <property type="entry name" value="Esterase ybfF"/>
    <property type="match status" value="1"/>
</dbReference>
<dbReference type="Gene3D" id="3.40.50.1820">
    <property type="entry name" value="alpha/beta hydrolase"/>
    <property type="match status" value="1"/>
</dbReference>
<protein>
    <submittedName>
        <fullName evidence="4">Alpha/Beta hydrolase protein</fullName>
    </submittedName>
</protein>
<sequence length="349" mass="38261">MPWSGTSGIATAARALGGRHRVVSQSLSSIRRANPGQFERCFHTSAADLATGTLRRSTRISNASLRSYSSSSVPEIKPVDLAFDMVGPPEITAEGQCLVICHGLFGSKQNWRSLAKAMSKRLGMTVYTLDLRNHGHSPHAEPHTYAAMALDISNFLQKHCLTSGVNLMGHSMGGKAVMALALNKELNSPLRSLISVDMSPARGKISQEFASYTDAMKEVENARVKTKAEADKILQKVEPLLATRQFLLTNAKTSHDSTLTFRIPLDLLARNIPSIGDFPYTPETAQWPGPTLFIKGGHSRYLNHHNIPIAKAMFPNMRLETLDAGHWVHAERPKETVELVDEFVKGVGK</sequence>
<dbReference type="GO" id="GO:0052689">
    <property type="term" value="F:carboxylic ester hydrolase activity"/>
    <property type="evidence" value="ECO:0007669"/>
    <property type="project" value="TreeGrafter"/>
</dbReference>
<dbReference type="InParanoid" id="A0A1Y2ATI6"/>
<dbReference type="InterPro" id="IPR000073">
    <property type="entry name" value="AB_hydrolase_1"/>
</dbReference>
<accession>A0A1Y2ATI6</accession>
<keyword evidence="5" id="KW-1185">Reference proteome</keyword>
<dbReference type="AlphaFoldDB" id="A0A1Y2ATI6"/>
<dbReference type="SUPFAM" id="SSF53474">
    <property type="entry name" value="alpha/beta-Hydrolases"/>
    <property type="match status" value="1"/>
</dbReference>
<proteinExistence type="inferred from homology"/>
<comment type="caution">
    <text evidence="4">The sequence shown here is derived from an EMBL/GenBank/DDBJ whole genome shotgun (WGS) entry which is preliminary data.</text>
</comment>
<keyword evidence="2 4" id="KW-0378">Hydrolase</keyword>
<dbReference type="GO" id="GO:0005739">
    <property type="term" value="C:mitochondrion"/>
    <property type="evidence" value="ECO:0007669"/>
    <property type="project" value="TreeGrafter"/>
</dbReference>
<name>A0A1Y2ATI6_9TREE</name>
<dbReference type="Proteomes" id="UP000193986">
    <property type="component" value="Unassembled WGS sequence"/>
</dbReference>
<evidence type="ECO:0000259" key="3">
    <source>
        <dbReference type="Pfam" id="PF00561"/>
    </source>
</evidence>
<organism evidence="4 5">
    <name type="scientific">Naematelia encephala</name>
    <dbReference type="NCBI Taxonomy" id="71784"/>
    <lineage>
        <taxon>Eukaryota</taxon>
        <taxon>Fungi</taxon>
        <taxon>Dikarya</taxon>
        <taxon>Basidiomycota</taxon>
        <taxon>Agaricomycotina</taxon>
        <taxon>Tremellomycetes</taxon>
        <taxon>Tremellales</taxon>
        <taxon>Naemateliaceae</taxon>
        <taxon>Naematelia</taxon>
    </lineage>
</organism>
<dbReference type="EMBL" id="MCFC01000053">
    <property type="protein sequence ID" value="ORY25806.1"/>
    <property type="molecule type" value="Genomic_DNA"/>
</dbReference>
<evidence type="ECO:0000256" key="1">
    <source>
        <dbReference type="ARBA" id="ARBA00008645"/>
    </source>
</evidence>
<reference evidence="4 5" key="1">
    <citation type="submission" date="2016-07" db="EMBL/GenBank/DDBJ databases">
        <title>Pervasive Adenine N6-methylation of Active Genes in Fungi.</title>
        <authorList>
            <consortium name="DOE Joint Genome Institute"/>
            <person name="Mondo S.J."/>
            <person name="Dannebaum R.O."/>
            <person name="Kuo R.C."/>
            <person name="Labutti K."/>
            <person name="Haridas S."/>
            <person name="Kuo A."/>
            <person name="Salamov A."/>
            <person name="Ahrendt S.R."/>
            <person name="Lipzen A."/>
            <person name="Sullivan W."/>
            <person name="Andreopoulos W.B."/>
            <person name="Clum A."/>
            <person name="Lindquist E."/>
            <person name="Daum C."/>
            <person name="Ramamoorthy G.K."/>
            <person name="Gryganskyi A."/>
            <person name="Culley D."/>
            <person name="Magnuson J.K."/>
            <person name="James T.Y."/>
            <person name="O'Malley M.A."/>
            <person name="Stajich J.E."/>
            <person name="Spatafora J.W."/>
            <person name="Visel A."/>
            <person name="Grigoriev I.V."/>
        </authorList>
    </citation>
    <scope>NUCLEOTIDE SEQUENCE [LARGE SCALE GENOMIC DNA]</scope>
    <source>
        <strain evidence="4 5">68-887.2</strain>
    </source>
</reference>
<dbReference type="InterPro" id="IPR029058">
    <property type="entry name" value="AB_hydrolase_fold"/>
</dbReference>